<dbReference type="PANTHER" id="PTHR23110:SF107">
    <property type="entry name" value="SEX DETERMINATION PROTEIN FRUITLESS"/>
    <property type="match status" value="1"/>
</dbReference>
<feature type="domain" description="BTB" evidence="4">
    <location>
        <begin position="30"/>
        <end position="100"/>
    </location>
</feature>
<dbReference type="InParanoid" id="A0A482WXK8"/>
<dbReference type="PANTHER" id="PTHR23110">
    <property type="entry name" value="BTB DOMAIN TRANSCRIPTION FACTOR"/>
    <property type="match status" value="1"/>
</dbReference>
<sequence>MDQEFCLRWNNHKSNLTDVLSKFLEKESLVDVTLAVPCEGDEIKTFKAHQTILSACSPYFEKLFLQNNHPHPIIFLRDVTVTEMQVLLYFMYNGEVNVKQEELATVLKTATALQIRGLADSRTETPKTDDHHSLPSPVEQRSSVEQKRPLFRPISPPERGKRKTSGSSSREAFPSESQAPFPYRSTSSACPQPNTKAPRLSLPESNSDVESEGQTVSPIIKQETSGMPADESYDDVQPLTKMQMRRETSLKTAGLAGAGSSQDHSESGCSYSLSDPALRRFLTAQKKVELPRLMPPLIGASHFAALKAPPDKPHTETRAPSPHKSSSHEISVIQPTPGSNAPSPTPAPAAKKGGRFRPGWLDSFYWLQYDEEQNTMFCKVCRKYGSYVPEMRTSFVEGNCNFRLEIVNHHDRCKSHKLCMVKEQEERKRQSSPDHK</sequence>
<dbReference type="InterPro" id="IPR051095">
    <property type="entry name" value="Dros_DevTransReg"/>
</dbReference>
<feature type="region of interest" description="Disordered" evidence="3">
    <location>
        <begin position="250"/>
        <end position="270"/>
    </location>
</feature>
<dbReference type="SMR" id="A0A482WXK8"/>
<feature type="region of interest" description="Disordered" evidence="3">
    <location>
        <begin position="307"/>
        <end position="354"/>
    </location>
</feature>
<dbReference type="CDD" id="cd18315">
    <property type="entry name" value="BTB_POZ_BAB-like"/>
    <property type="match status" value="1"/>
</dbReference>
<evidence type="ECO:0000256" key="1">
    <source>
        <dbReference type="ARBA" id="ARBA00004123"/>
    </source>
</evidence>
<dbReference type="OrthoDB" id="5560627at2759"/>
<name>A0A482WXK8_LAOST</name>
<dbReference type="Gene3D" id="3.30.710.10">
    <property type="entry name" value="Potassium Channel Kv1.1, Chain A"/>
    <property type="match status" value="1"/>
</dbReference>
<dbReference type="SMART" id="SM00225">
    <property type="entry name" value="BTB"/>
    <property type="match status" value="1"/>
</dbReference>
<keyword evidence="2" id="KW-0539">Nucleus</keyword>
<proteinExistence type="predicted"/>
<dbReference type="SMART" id="SM00597">
    <property type="entry name" value="ZnF_TTF"/>
    <property type="match status" value="1"/>
</dbReference>
<evidence type="ECO:0000256" key="3">
    <source>
        <dbReference type="SAM" id="MobiDB-lite"/>
    </source>
</evidence>
<dbReference type="AlphaFoldDB" id="A0A482WXK8"/>
<dbReference type="EMBL" id="QKKF02022802">
    <property type="protein sequence ID" value="RZF38223.1"/>
    <property type="molecule type" value="Genomic_DNA"/>
</dbReference>
<dbReference type="GO" id="GO:0005634">
    <property type="term" value="C:nucleus"/>
    <property type="evidence" value="ECO:0007669"/>
    <property type="project" value="UniProtKB-SubCell"/>
</dbReference>
<comment type="subcellular location">
    <subcellularLocation>
        <location evidence="1">Nucleus</location>
    </subcellularLocation>
</comment>
<dbReference type="STRING" id="195883.A0A482WXK8"/>
<accession>A0A482WXK8</accession>
<dbReference type="InterPro" id="IPR000210">
    <property type="entry name" value="BTB/POZ_dom"/>
</dbReference>
<feature type="compositionally biased region" description="Polar residues" evidence="3">
    <location>
        <begin position="203"/>
        <end position="225"/>
    </location>
</feature>
<dbReference type="SUPFAM" id="SSF54695">
    <property type="entry name" value="POZ domain"/>
    <property type="match status" value="1"/>
</dbReference>
<evidence type="ECO:0000313" key="5">
    <source>
        <dbReference type="EMBL" id="RZF38223.1"/>
    </source>
</evidence>
<feature type="compositionally biased region" description="Basic and acidic residues" evidence="3">
    <location>
        <begin position="119"/>
        <end position="133"/>
    </location>
</feature>
<feature type="compositionally biased region" description="Polar residues" evidence="3">
    <location>
        <begin position="259"/>
        <end position="270"/>
    </location>
</feature>
<feature type="compositionally biased region" description="Polar residues" evidence="3">
    <location>
        <begin position="184"/>
        <end position="195"/>
    </location>
</feature>
<keyword evidence="6" id="KW-1185">Reference proteome</keyword>
<dbReference type="Pfam" id="PF00651">
    <property type="entry name" value="BTB"/>
    <property type="match status" value="1"/>
</dbReference>
<dbReference type="Proteomes" id="UP000291343">
    <property type="component" value="Unassembled WGS sequence"/>
</dbReference>
<evidence type="ECO:0000313" key="6">
    <source>
        <dbReference type="Proteomes" id="UP000291343"/>
    </source>
</evidence>
<feature type="region of interest" description="Disordered" evidence="3">
    <location>
        <begin position="118"/>
        <end position="234"/>
    </location>
</feature>
<dbReference type="InterPro" id="IPR006580">
    <property type="entry name" value="Znf_TTF"/>
</dbReference>
<dbReference type="GO" id="GO:0006357">
    <property type="term" value="P:regulation of transcription by RNA polymerase II"/>
    <property type="evidence" value="ECO:0007669"/>
    <property type="project" value="TreeGrafter"/>
</dbReference>
<organism evidence="5 6">
    <name type="scientific">Laodelphax striatellus</name>
    <name type="common">Small brown planthopper</name>
    <name type="synonym">Delphax striatella</name>
    <dbReference type="NCBI Taxonomy" id="195883"/>
    <lineage>
        <taxon>Eukaryota</taxon>
        <taxon>Metazoa</taxon>
        <taxon>Ecdysozoa</taxon>
        <taxon>Arthropoda</taxon>
        <taxon>Hexapoda</taxon>
        <taxon>Insecta</taxon>
        <taxon>Pterygota</taxon>
        <taxon>Neoptera</taxon>
        <taxon>Paraneoptera</taxon>
        <taxon>Hemiptera</taxon>
        <taxon>Auchenorrhyncha</taxon>
        <taxon>Fulgoroidea</taxon>
        <taxon>Delphacidae</taxon>
        <taxon>Criomorphinae</taxon>
        <taxon>Laodelphax</taxon>
    </lineage>
</organism>
<evidence type="ECO:0000256" key="2">
    <source>
        <dbReference type="ARBA" id="ARBA00023242"/>
    </source>
</evidence>
<gene>
    <name evidence="5" type="ORF">LSTR_LSTR005584</name>
</gene>
<dbReference type="Pfam" id="PF25431">
    <property type="entry name" value="zf-C17orf113"/>
    <property type="match status" value="1"/>
</dbReference>
<protein>
    <recommendedName>
        <fullName evidence="4">BTB domain-containing protein</fullName>
    </recommendedName>
</protein>
<reference evidence="5 6" key="1">
    <citation type="journal article" date="2017" name="Gigascience">
        <title>Genome sequence of the small brown planthopper, Laodelphax striatellus.</title>
        <authorList>
            <person name="Zhu J."/>
            <person name="Jiang F."/>
            <person name="Wang X."/>
            <person name="Yang P."/>
            <person name="Bao Y."/>
            <person name="Zhao W."/>
            <person name="Wang W."/>
            <person name="Lu H."/>
            <person name="Wang Q."/>
            <person name="Cui N."/>
            <person name="Li J."/>
            <person name="Chen X."/>
            <person name="Luo L."/>
            <person name="Yu J."/>
            <person name="Kang L."/>
            <person name="Cui F."/>
        </authorList>
    </citation>
    <scope>NUCLEOTIDE SEQUENCE [LARGE SCALE GENOMIC DNA]</scope>
    <source>
        <strain evidence="5">Lst14</strain>
    </source>
</reference>
<comment type="caution">
    <text evidence="5">The sequence shown here is derived from an EMBL/GenBank/DDBJ whole genome shotgun (WGS) entry which is preliminary data.</text>
</comment>
<evidence type="ECO:0000259" key="4">
    <source>
        <dbReference type="PROSITE" id="PS50097"/>
    </source>
</evidence>
<dbReference type="PROSITE" id="PS50097">
    <property type="entry name" value="BTB"/>
    <property type="match status" value="1"/>
</dbReference>
<dbReference type="InterPro" id="IPR011333">
    <property type="entry name" value="SKP1/BTB/POZ_sf"/>
</dbReference>
<dbReference type="InterPro" id="IPR057456">
    <property type="entry name" value="Znf_C17orf113"/>
</dbReference>